<evidence type="ECO:0000259" key="2">
    <source>
        <dbReference type="Pfam" id="PF13575"/>
    </source>
</evidence>
<feature type="binding site" evidence="1">
    <location>
        <position position="976"/>
    </location>
    <ligand>
        <name>Zn(2+)</name>
        <dbReference type="ChEBI" id="CHEBI:29105"/>
    </ligand>
</feature>
<dbReference type="Pfam" id="PF13575">
    <property type="entry name" value="DUF4135"/>
    <property type="match status" value="1"/>
</dbReference>
<protein>
    <submittedName>
        <fullName evidence="3">Type 2 lantipeptide synthetase LanM</fullName>
    </submittedName>
</protein>
<dbReference type="SUPFAM" id="SSF158745">
    <property type="entry name" value="LanC-like"/>
    <property type="match status" value="1"/>
</dbReference>
<evidence type="ECO:0000313" key="4">
    <source>
        <dbReference type="Proteomes" id="UP000294513"/>
    </source>
</evidence>
<dbReference type="SMART" id="SM01260">
    <property type="entry name" value="LANC_like"/>
    <property type="match status" value="1"/>
</dbReference>
<dbReference type="PIRSF" id="PIRSF037228">
    <property type="entry name" value="Lant_mod_RumM"/>
    <property type="match status" value="1"/>
</dbReference>
<dbReference type="InterPro" id="IPR012341">
    <property type="entry name" value="6hp_glycosidase-like_sf"/>
</dbReference>
<dbReference type="Gene3D" id="1.50.10.10">
    <property type="match status" value="1"/>
</dbReference>
<organism evidence="3 4">
    <name type="scientific">Actinomadura rubrisoli</name>
    <dbReference type="NCBI Taxonomy" id="2530368"/>
    <lineage>
        <taxon>Bacteria</taxon>
        <taxon>Bacillati</taxon>
        <taxon>Actinomycetota</taxon>
        <taxon>Actinomycetes</taxon>
        <taxon>Streptosporangiales</taxon>
        <taxon>Thermomonosporaceae</taxon>
        <taxon>Actinomadura</taxon>
    </lineage>
</organism>
<dbReference type="InterPro" id="IPR007822">
    <property type="entry name" value="LANC-like"/>
</dbReference>
<dbReference type="Proteomes" id="UP000294513">
    <property type="component" value="Unassembled WGS sequence"/>
</dbReference>
<dbReference type="AlphaFoldDB" id="A0A4R5BY07"/>
<dbReference type="Pfam" id="PF05147">
    <property type="entry name" value="LANC_like"/>
    <property type="match status" value="1"/>
</dbReference>
<accession>A0A4R5BY07</accession>
<dbReference type="InterPro" id="IPR025410">
    <property type="entry name" value="Lant_dehyd"/>
</dbReference>
<dbReference type="PRINTS" id="PR01950">
    <property type="entry name" value="LANCSUPER"/>
</dbReference>
<keyword evidence="1" id="KW-0479">Metal-binding</keyword>
<dbReference type="EMBL" id="SMKU01000059">
    <property type="protein sequence ID" value="TDD89274.1"/>
    <property type="molecule type" value="Genomic_DNA"/>
</dbReference>
<dbReference type="CDD" id="cd04792">
    <property type="entry name" value="LanM-like"/>
    <property type="match status" value="1"/>
</dbReference>
<evidence type="ECO:0000313" key="3">
    <source>
        <dbReference type="EMBL" id="TDD89274.1"/>
    </source>
</evidence>
<dbReference type="RefSeq" id="WP_131893273.1">
    <property type="nucleotide sequence ID" value="NZ_SMKU01000059.1"/>
</dbReference>
<dbReference type="OrthoDB" id="9148343at2"/>
<keyword evidence="4" id="KW-1185">Reference proteome</keyword>
<feature type="binding site" evidence="1">
    <location>
        <position position="977"/>
    </location>
    <ligand>
        <name>Zn(2+)</name>
        <dbReference type="ChEBI" id="CHEBI:29105"/>
    </ligand>
</feature>
<gene>
    <name evidence="3" type="primary">lanM</name>
    <name evidence="3" type="ORF">E1298_14355</name>
</gene>
<name>A0A4R5BY07_9ACTN</name>
<dbReference type="GO" id="GO:0005975">
    <property type="term" value="P:carbohydrate metabolic process"/>
    <property type="evidence" value="ECO:0007669"/>
    <property type="project" value="InterPro"/>
</dbReference>
<dbReference type="NCBIfam" id="TIGR03897">
    <property type="entry name" value="lanti_2_LanM"/>
    <property type="match status" value="1"/>
</dbReference>
<feature type="binding site" evidence="1">
    <location>
        <position position="928"/>
    </location>
    <ligand>
        <name>Zn(2+)</name>
        <dbReference type="ChEBI" id="CHEBI:29105"/>
    </ligand>
</feature>
<dbReference type="GO" id="GO:0031179">
    <property type="term" value="P:peptide modification"/>
    <property type="evidence" value="ECO:0007669"/>
    <property type="project" value="InterPro"/>
</dbReference>
<evidence type="ECO:0000256" key="1">
    <source>
        <dbReference type="PIRSR" id="PIRSR607822-1"/>
    </source>
</evidence>
<dbReference type="GO" id="GO:0046872">
    <property type="term" value="F:metal ion binding"/>
    <property type="evidence" value="ECO:0007669"/>
    <property type="project" value="UniProtKB-KW"/>
</dbReference>
<dbReference type="InterPro" id="IPR017146">
    <property type="entry name" value="Lanti_2_LanM"/>
</dbReference>
<sequence length="1069" mass="116929">MDTAFPYDIAARAGNLSERLRAVAVLGEPPAGTGGPEPIDRWRIGRLAAKLARKFDQESAHRGREALHGEDEIAACLSAYGSHERSPSGIPADLLNELHGAWLPTYRDTLGSFTPGLLPAAGWRAHDIYYARYAKVCEPFLVELGRRLGAMKGLGKTIDPQVAEDFQRHFLDRFELMLAWALEAHANVYCSQVGIDPEKATPEEYLRYVDETFQDAGSYHRFYLEFPVLGRWLAHVTRLVADFALELAERLTTDSAALARTFFDRDIIAFRSVRAGESDYHAGGKSVVLVEVELSGGERENLVYKPRCIRSEAAVQRLLGRLRDDGVVGFRPRAVLPRDGYGYEAFIPSGRNHVDAPADVARIYGELGGYLAIFYVLGGSDLHFENVIIADGHAHVCDCETVLGVLPAGQGRARPEGTLLDSVFKTGLLEWPTSSAPDRDGGAAMRVSGYSGGEAYEMPTPVPKINDRRATFGASVTHATGVRVRPSASNRVFLNGGLVRPEDHADAIAAGFDRVYAWFQARPSAFISEIFAGTAARFINWGTQIYSQLLMSARHPRCLVEPLEVDLLANTVRTFPRSWDRDGILARCELDSMWRLDVPIFTADAHGDRLVHAHTESLDSPLEVSPVGFALRRIERLSERNRHQQGQYIAASLSTGEVGGESFRRTCAEYASRVGERLVRTLRDPGAPSPWTSYQLGGGRLVEVDVEADLYHGTAGIALFLAYLDALAPRPAFRRAAERAVDHAVEHSDGERIGAFSGTGGIIYLLTHLHRLWDEPACLIMAKALSRGLTERIEDDKRFDILGGAAGLIPVLAGLAQATGGEGLDQAHACAGHLLRHAEADGDTLSWPCDPGEAVGNLTGFSHGTAGIGWSLILLGRLTGRAEYIDAGRRAFAYEARHFDKDEQDWYDLRVNSGGTLRNGRHYANAWCNGAAGIGLSRIASWAILGKDDEPLLREAHQGLSATMRNFPRLMNDTLCHGRAGNAELLLRFGLLHDEAAFRIEANVQAQTLWRNLDDADEGTSDATAGFFPSLMIGMSGFGLHFLRLADPDRVPSPLLLDPPAAAPRDPKE</sequence>
<proteinExistence type="predicted"/>
<keyword evidence="1" id="KW-0862">Zinc</keyword>
<reference evidence="3 4" key="1">
    <citation type="submission" date="2019-03" db="EMBL/GenBank/DDBJ databases">
        <title>Draft genome sequences of novel Actinobacteria.</title>
        <authorList>
            <person name="Sahin N."/>
            <person name="Ay H."/>
            <person name="Saygin H."/>
        </authorList>
    </citation>
    <scope>NUCLEOTIDE SEQUENCE [LARGE SCALE GENOMIC DNA]</scope>
    <source>
        <strain evidence="3 4">H3C3</strain>
    </source>
</reference>
<feature type="domain" description="Lantibiotic biosynthesis protein dehydration" evidence="2">
    <location>
        <begin position="226"/>
        <end position="603"/>
    </location>
</feature>
<comment type="caution">
    <text evidence="3">The sequence shown here is derived from an EMBL/GenBank/DDBJ whole genome shotgun (WGS) entry which is preliminary data.</text>
</comment>